<reference evidence="2 3" key="1">
    <citation type="submission" date="2023-10" db="EMBL/GenBank/DDBJ databases">
        <authorList>
            <person name="Maclean D."/>
            <person name="Macfadyen A."/>
        </authorList>
    </citation>
    <scope>NUCLEOTIDE SEQUENCE [LARGE SCALE GENOMIC DNA]</scope>
</reference>
<dbReference type="Proteomes" id="UP001314263">
    <property type="component" value="Unassembled WGS sequence"/>
</dbReference>
<gene>
    <name evidence="2" type="ORF">CVIRNUC_000694</name>
</gene>
<feature type="region of interest" description="Disordered" evidence="1">
    <location>
        <begin position="62"/>
        <end position="97"/>
    </location>
</feature>
<protein>
    <submittedName>
        <fullName evidence="2">Uncharacterized protein</fullName>
    </submittedName>
</protein>
<sequence length="97" mass="10471">MPHLLMAQPIPQPVYAALCDIDDAETQRQLRAESRPVRQGCHSPAVPPGFELQAAHTAVARATTGLRRSSRASRPPAAYWMAQPSGRMASSQRPGSP</sequence>
<proteinExistence type="predicted"/>
<comment type="caution">
    <text evidence="2">The sequence shown here is derived from an EMBL/GenBank/DDBJ whole genome shotgun (WGS) entry which is preliminary data.</text>
</comment>
<dbReference type="EMBL" id="CAUYUE010000001">
    <property type="protein sequence ID" value="CAK0736116.1"/>
    <property type="molecule type" value="Genomic_DNA"/>
</dbReference>
<dbReference type="AlphaFoldDB" id="A0AAV1HRT6"/>
<evidence type="ECO:0000313" key="3">
    <source>
        <dbReference type="Proteomes" id="UP001314263"/>
    </source>
</evidence>
<keyword evidence="3" id="KW-1185">Reference proteome</keyword>
<accession>A0AAV1HRT6</accession>
<name>A0AAV1HRT6_9CHLO</name>
<organism evidence="2 3">
    <name type="scientific">Coccomyxa viridis</name>
    <dbReference type="NCBI Taxonomy" id="1274662"/>
    <lineage>
        <taxon>Eukaryota</taxon>
        <taxon>Viridiplantae</taxon>
        <taxon>Chlorophyta</taxon>
        <taxon>core chlorophytes</taxon>
        <taxon>Trebouxiophyceae</taxon>
        <taxon>Trebouxiophyceae incertae sedis</taxon>
        <taxon>Coccomyxaceae</taxon>
        <taxon>Coccomyxa</taxon>
    </lineage>
</organism>
<evidence type="ECO:0000256" key="1">
    <source>
        <dbReference type="SAM" id="MobiDB-lite"/>
    </source>
</evidence>
<feature type="compositionally biased region" description="Polar residues" evidence="1">
    <location>
        <begin position="88"/>
        <end position="97"/>
    </location>
</feature>
<evidence type="ECO:0000313" key="2">
    <source>
        <dbReference type="EMBL" id="CAK0736116.1"/>
    </source>
</evidence>